<dbReference type="RefSeq" id="XP_002910029.1">
    <property type="nucleotide sequence ID" value="XM_002909983.1"/>
</dbReference>
<protein>
    <submittedName>
        <fullName evidence="2">Uncharacterized protein</fullName>
    </submittedName>
</protein>
<evidence type="ECO:0000313" key="3">
    <source>
        <dbReference type="Proteomes" id="UP000001861"/>
    </source>
</evidence>
<gene>
    <name evidence="2" type="ORF">CC1G_15824</name>
</gene>
<sequence length="115" mass="11707">MDEAPTPDALLGDSDDAAVSNMDPVRGDGPREVPVDDGIVLDGLASQRGDSDVSPPRLTSTPAARATPGDSSTGEGGMAEEPAGDPNSSLRRLRGSNVFRALSLVAAMFTLVAVT</sequence>
<dbReference type="KEGG" id="cci:CC1G_15824"/>
<evidence type="ECO:0000313" key="2">
    <source>
        <dbReference type="EMBL" id="EFI26535.1"/>
    </source>
</evidence>
<dbReference type="InParanoid" id="D6RR30"/>
<dbReference type="VEuPathDB" id="FungiDB:CC1G_15824"/>
<feature type="region of interest" description="Disordered" evidence="1">
    <location>
        <begin position="1"/>
        <end position="91"/>
    </location>
</feature>
<dbReference type="AlphaFoldDB" id="D6RR30"/>
<comment type="caution">
    <text evidence="2">The sequence shown here is derived from an EMBL/GenBank/DDBJ whole genome shotgun (WGS) entry which is preliminary data.</text>
</comment>
<dbReference type="Proteomes" id="UP000001861">
    <property type="component" value="Unassembled WGS sequence"/>
</dbReference>
<keyword evidence="3" id="KW-1185">Reference proteome</keyword>
<reference evidence="2 3" key="1">
    <citation type="journal article" date="2010" name="Proc. Natl. Acad. Sci. U.S.A.">
        <title>Insights into evolution of multicellular fungi from the assembled chromosomes of the mushroom Coprinopsis cinerea (Coprinus cinereus).</title>
        <authorList>
            <person name="Stajich J.E."/>
            <person name="Wilke S.K."/>
            <person name="Ahren D."/>
            <person name="Au C.H."/>
            <person name="Birren B.W."/>
            <person name="Borodovsky M."/>
            <person name="Burns C."/>
            <person name="Canback B."/>
            <person name="Casselton L.A."/>
            <person name="Cheng C.K."/>
            <person name="Deng J."/>
            <person name="Dietrich F.S."/>
            <person name="Fargo D.C."/>
            <person name="Farman M.L."/>
            <person name="Gathman A.C."/>
            <person name="Goldberg J."/>
            <person name="Guigo R."/>
            <person name="Hoegger P.J."/>
            <person name="Hooker J.B."/>
            <person name="Huggins A."/>
            <person name="James T.Y."/>
            <person name="Kamada T."/>
            <person name="Kilaru S."/>
            <person name="Kodira C."/>
            <person name="Kues U."/>
            <person name="Kupfer D."/>
            <person name="Kwan H.S."/>
            <person name="Lomsadze A."/>
            <person name="Li W."/>
            <person name="Lilly W.W."/>
            <person name="Ma L.J."/>
            <person name="Mackey A.J."/>
            <person name="Manning G."/>
            <person name="Martin F."/>
            <person name="Muraguchi H."/>
            <person name="Natvig D.O."/>
            <person name="Palmerini H."/>
            <person name="Ramesh M.A."/>
            <person name="Rehmeyer C.J."/>
            <person name="Roe B.A."/>
            <person name="Shenoy N."/>
            <person name="Stanke M."/>
            <person name="Ter-Hovhannisyan V."/>
            <person name="Tunlid A."/>
            <person name="Velagapudi R."/>
            <person name="Vision T.J."/>
            <person name="Zeng Q."/>
            <person name="Zolan M.E."/>
            <person name="Pukkila P.J."/>
        </authorList>
    </citation>
    <scope>NUCLEOTIDE SEQUENCE [LARGE SCALE GENOMIC DNA]</scope>
    <source>
        <strain evidence="3">Okayama-7 / 130 / ATCC MYA-4618 / FGSC 9003</strain>
    </source>
</reference>
<accession>D6RR30</accession>
<organism evidence="2 3">
    <name type="scientific">Coprinopsis cinerea (strain Okayama-7 / 130 / ATCC MYA-4618 / FGSC 9003)</name>
    <name type="common">Inky cap fungus</name>
    <name type="synonym">Hormographiella aspergillata</name>
    <dbReference type="NCBI Taxonomy" id="240176"/>
    <lineage>
        <taxon>Eukaryota</taxon>
        <taxon>Fungi</taxon>
        <taxon>Dikarya</taxon>
        <taxon>Basidiomycota</taxon>
        <taxon>Agaricomycotina</taxon>
        <taxon>Agaricomycetes</taxon>
        <taxon>Agaricomycetidae</taxon>
        <taxon>Agaricales</taxon>
        <taxon>Agaricineae</taxon>
        <taxon>Psathyrellaceae</taxon>
        <taxon>Coprinopsis</taxon>
    </lineage>
</organism>
<dbReference type="HOGENOM" id="CLU_2108890_0_0_1"/>
<dbReference type="GeneID" id="9379856"/>
<feature type="compositionally biased region" description="Basic and acidic residues" evidence="1">
    <location>
        <begin position="25"/>
        <end position="34"/>
    </location>
</feature>
<name>D6RR30_COPC7</name>
<evidence type="ECO:0000256" key="1">
    <source>
        <dbReference type="SAM" id="MobiDB-lite"/>
    </source>
</evidence>
<proteinExistence type="predicted"/>
<dbReference type="EMBL" id="AACS02000033">
    <property type="protein sequence ID" value="EFI26535.1"/>
    <property type="molecule type" value="Genomic_DNA"/>
</dbReference>